<reference evidence="2" key="1">
    <citation type="submission" date="2018-08" db="EMBL/GenBank/DDBJ databases">
        <authorList>
            <person name="Rossello M."/>
        </authorList>
    </citation>
    <scope>NUCLEOTIDE SEQUENCE [LARGE SCALE GENOMIC DNA]</scope>
    <source>
        <strain evidence="2">cv. Chinese Spring</strain>
    </source>
</reference>
<gene>
    <name evidence="2" type="primary">LOC123094932</name>
</gene>
<accession>A0A3B6IS04</accession>
<evidence type="ECO:0000256" key="1">
    <source>
        <dbReference type="SAM" id="MobiDB-lite"/>
    </source>
</evidence>
<dbReference type="Gramene" id="TraesWEE_scaffold_000919_01G000300.1">
    <property type="protein sequence ID" value="TraesWEE_scaffold_000919_01G000300.1"/>
    <property type="gene ID" value="TraesWEE_scaffold_000919_01G000300"/>
</dbReference>
<dbReference type="GeneID" id="123094932"/>
<dbReference type="AlphaFoldDB" id="A0A3B6IS04"/>
<dbReference type="PANTHER" id="PTHR35163:SF12">
    <property type="entry name" value="OS05G0134500 PROTEIN"/>
    <property type="match status" value="1"/>
</dbReference>
<evidence type="ECO:0000313" key="3">
    <source>
        <dbReference type="Proteomes" id="UP000019116"/>
    </source>
</evidence>
<sequence>MVSWSDDGSNSSSSGGDSASSPAPRTIDCSDWSSLAVDLPVRCEHQAMCEKLVAFESVDSGGRFVGCAQKDGPKCPYVHWVELERPPQLKMSLARVLDMYEEVVNLRLRQNVVNAEENFKILGEKKKMEQDLRFFKLDFAKMVADKEQAITESGNTRLALSDLKIELEKKKMFDKSLTNIHQVVRAKAEKERDEMKQERDKMMEERDKLKEERDQLKKEIKKLEYMIGDLFKHKEDTKCKIRKDREMLDECE</sequence>
<dbReference type="Gramene" id="TraesCS4B02G199600.1">
    <property type="protein sequence ID" value="TraesCS4B02G199600.1"/>
    <property type="gene ID" value="TraesCS4B02G199600"/>
</dbReference>
<feature type="compositionally biased region" description="Low complexity" evidence="1">
    <location>
        <begin position="1"/>
        <end position="21"/>
    </location>
</feature>
<dbReference type="OMA" id="NIHQVAR"/>
<dbReference type="SMR" id="A0A3B6IS04"/>
<dbReference type="Gramene" id="TraesPARA_EIv1.0_1362400.1">
    <property type="protein sequence ID" value="TraesPARA_EIv1.0_1362400.1.CDS"/>
    <property type="gene ID" value="TraesPARA_EIv1.0_1362400"/>
</dbReference>
<dbReference type="Gramene" id="TraesCS4B03G0557500.1">
    <property type="protein sequence ID" value="TraesCS4B03G0557500.1.CDS"/>
    <property type="gene ID" value="TraesCS4B03G0557500"/>
</dbReference>
<name>A0A3B6IS04_WHEAT</name>
<dbReference type="Gramene" id="TraesCLE_scaffold_001032_01G000400.1">
    <property type="protein sequence ID" value="TraesCLE_scaffold_001032_01G000400.1"/>
    <property type="gene ID" value="TraesCLE_scaffold_001032_01G000400"/>
</dbReference>
<dbReference type="RefSeq" id="XP_044372731.1">
    <property type="nucleotide sequence ID" value="XM_044516796.1"/>
</dbReference>
<evidence type="ECO:0008006" key="4">
    <source>
        <dbReference type="Google" id="ProtNLM"/>
    </source>
</evidence>
<keyword evidence="3" id="KW-1185">Reference proteome</keyword>
<dbReference type="Gramene" id="TraesNOR4B03G02350630.1">
    <property type="protein sequence ID" value="TraesNOR4B03G02350630.1"/>
    <property type="gene ID" value="TraesNOR4B03G02350630"/>
</dbReference>
<organism evidence="2">
    <name type="scientific">Triticum aestivum</name>
    <name type="common">Wheat</name>
    <dbReference type="NCBI Taxonomy" id="4565"/>
    <lineage>
        <taxon>Eukaryota</taxon>
        <taxon>Viridiplantae</taxon>
        <taxon>Streptophyta</taxon>
        <taxon>Embryophyta</taxon>
        <taxon>Tracheophyta</taxon>
        <taxon>Spermatophyta</taxon>
        <taxon>Magnoliopsida</taxon>
        <taxon>Liliopsida</taxon>
        <taxon>Poales</taxon>
        <taxon>Poaceae</taxon>
        <taxon>BOP clade</taxon>
        <taxon>Pooideae</taxon>
        <taxon>Triticodae</taxon>
        <taxon>Triticeae</taxon>
        <taxon>Triticinae</taxon>
        <taxon>Triticum</taxon>
    </lineage>
</organism>
<feature type="region of interest" description="Disordered" evidence="1">
    <location>
        <begin position="1"/>
        <end position="25"/>
    </location>
</feature>
<protein>
    <recommendedName>
        <fullName evidence="4">Zinc finger GRF-type domain-containing protein</fullName>
    </recommendedName>
</protein>
<feature type="region of interest" description="Disordered" evidence="1">
    <location>
        <begin position="189"/>
        <end position="211"/>
    </location>
</feature>
<proteinExistence type="predicted"/>
<reference evidence="2" key="2">
    <citation type="submission" date="2018-10" db="UniProtKB">
        <authorList>
            <consortium name="EnsemblPlants"/>
        </authorList>
    </citation>
    <scope>IDENTIFICATION</scope>
</reference>
<evidence type="ECO:0000313" key="2">
    <source>
        <dbReference type="EnsemblPlants" id="TraesCS4B02G199600.1"/>
    </source>
</evidence>
<dbReference type="OrthoDB" id="3650574at2759"/>
<dbReference type="PANTHER" id="PTHR35163">
    <property type="entry name" value="OS02G0467300 PROTEIN"/>
    <property type="match status" value="1"/>
</dbReference>
<dbReference type="EnsemblPlants" id="TraesCS4B02G199600.1">
    <property type="protein sequence ID" value="TraesCS4B02G199600.1"/>
    <property type="gene ID" value="TraesCS4B02G199600"/>
</dbReference>
<dbReference type="Proteomes" id="UP000019116">
    <property type="component" value="Chromosome 4B"/>
</dbReference>